<dbReference type="PROSITE" id="PS51257">
    <property type="entry name" value="PROKAR_LIPOPROTEIN"/>
    <property type="match status" value="1"/>
</dbReference>
<feature type="signal peptide" evidence="1">
    <location>
        <begin position="1"/>
        <end position="25"/>
    </location>
</feature>
<evidence type="ECO:0000256" key="1">
    <source>
        <dbReference type="SAM" id="SignalP"/>
    </source>
</evidence>
<dbReference type="InterPro" id="IPR025411">
    <property type="entry name" value="DUF4136"/>
</dbReference>
<reference evidence="3 4" key="1">
    <citation type="submission" date="2020-01" db="EMBL/GenBank/DDBJ databases">
        <title>Genomes of bacteria type strains.</title>
        <authorList>
            <person name="Chen J."/>
            <person name="Zhu S."/>
            <person name="Yang J."/>
        </authorList>
    </citation>
    <scope>NUCLEOTIDE SEQUENCE [LARGE SCALE GENOMIC DNA]</scope>
    <source>
        <strain evidence="3 4">LMG 22958</strain>
    </source>
</reference>
<dbReference type="RefSeq" id="WP_163111620.1">
    <property type="nucleotide sequence ID" value="NZ_JAAAWP010000004.1"/>
</dbReference>
<dbReference type="EMBL" id="JAAAWP010000004">
    <property type="protein sequence ID" value="NDW21669.1"/>
    <property type="molecule type" value="Genomic_DNA"/>
</dbReference>
<gene>
    <name evidence="3" type="ORF">GTW09_09080</name>
</gene>
<feature type="domain" description="DUF4136" evidence="2">
    <location>
        <begin position="33"/>
        <end position="181"/>
    </location>
</feature>
<dbReference type="Pfam" id="PF13590">
    <property type="entry name" value="DUF4136"/>
    <property type="match status" value="1"/>
</dbReference>
<dbReference type="Proteomes" id="UP000478837">
    <property type="component" value="Unassembled WGS sequence"/>
</dbReference>
<comment type="caution">
    <text evidence="3">The sequence shown here is derived from an EMBL/GenBank/DDBJ whole genome shotgun (WGS) entry which is preliminary data.</text>
</comment>
<evidence type="ECO:0000313" key="3">
    <source>
        <dbReference type="EMBL" id="NDW21669.1"/>
    </source>
</evidence>
<dbReference type="Gene3D" id="3.30.160.670">
    <property type="match status" value="1"/>
</dbReference>
<protein>
    <submittedName>
        <fullName evidence="3">DUF4136 domain-containing protein</fullName>
    </submittedName>
</protein>
<keyword evidence="1" id="KW-0732">Signal</keyword>
<name>A0A6L9MTU0_9ALTE</name>
<evidence type="ECO:0000313" key="4">
    <source>
        <dbReference type="Proteomes" id="UP000478837"/>
    </source>
</evidence>
<accession>A0A6L9MTU0</accession>
<keyword evidence="4" id="KW-1185">Reference proteome</keyword>
<organism evidence="3 4">
    <name type="scientific">Alteromonas hispanica</name>
    <dbReference type="NCBI Taxonomy" id="315421"/>
    <lineage>
        <taxon>Bacteria</taxon>
        <taxon>Pseudomonadati</taxon>
        <taxon>Pseudomonadota</taxon>
        <taxon>Gammaproteobacteria</taxon>
        <taxon>Alteromonadales</taxon>
        <taxon>Alteromonadaceae</taxon>
        <taxon>Alteromonas/Salinimonas group</taxon>
        <taxon>Alteromonas</taxon>
    </lineage>
</organism>
<evidence type="ECO:0000259" key="2">
    <source>
        <dbReference type="Pfam" id="PF13590"/>
    </source>
</evidence>
<sequence length="186" mass="20091">MDRRWQQIQRIFCFFILCLGLSGCAASGPTVSLDKSQDFKEFDSFFVKSPLNSVNPTLENSIAQDITSALSEKGLSSTTENLADVVVSFFPYTETKEGGAQLNIGLGTGTFGRSGAIMLGGVLSVPVGEQFTDYQNLQIEVINKSTVIYSASGSIEIESNDVIAVQQALNQLVLSLLDSYPSIKDK</sequence>
<proteinExistence type="predicted"/>
<feature type="chain" id="PRO_5027070470" evidence="1">
    <location>
        <begin position="26"/>
        <end position="186"/>
    </location>
</feature>
<dbReference type="AlphaFoldDB" id="A0A6L9MTU0"/>